<accession>A0AAQ3RV12</accession>
<proteinExistence type="predicted"/>
<evidence type="ECO:0000313" key="1">
    <source>
        <dbReference type="EMBL" id="WVZ08919.1"/>
    </source>
</evidence>
<reference evidence="1 2" key="1">
    <citation type="journal article" date="2023" name="Life. Sci Alliance">
        <title>Evolutionary insights into 3D genome organization and epigenetic landscape of Vigna mungo.</title>
        <authorList>
            <person name="Junaid A."/>
            <person name="Singh B."/>
            <person name="Bhatia S."/>
        </authorList>
    </citation>
    <scope>NUCLEOTIDE SEQUENCE [LARGE SCALE GENOMIC DNA]</scope>
    <source>
        <strain evidence="1">Urdbean</strain>
    </source>
</reference>
<name>A0AAQ3RV12_VIGMU</name>
<protein>
    <submittedName>
        <fullName evidence="1">Uncharacterized protein</fullName>
    </submittedName>
</protein>
<organism evidence="1 2">
    <name type="scientific">Vigna mungo</name>
    <name type="common">Black gram</name>
    <name type="synonym">Phaseolus mungo</name>
    <dbReference type="NCBI Taxonomy" id="3915"/>
    <lineage>
        <taxon>Eukaryota</taxon>
        <taxon>Viridiplantae</taxon>
        <taxon>Streptophyta</taxon>
        <taxon>Embryophyta</taxon>
        <taxon>Tracheophyta</taxon>
        <taxon>Spermatophyta</taxon>
        <taxon>Magnoliopsida</taxon>
        <taxon>eudicotyledons</taxon>
        <taxon>Gunneridae</taxon>
        <taxon>Pentapetalae</taxon>
        <taxon>rosids</taxon>
        <taxon>fabids</taxon>
        <taxon>Fabales</taxon>
        <taxon>Fabaceae</taxon>
        <taxon>Papilionoideae</taxon>
        <taxon>50 kb inversion clade</taxon>
        <taxon>NPAAA clade</taxon>
        <taxon>indigoferoid/millettioid clade</taxon>
        <taxon>Phaseoleae</taxon>
        <taxon>Vigna</taxon>
    </lineage>
</organism>
<dbReference type="AlphaFoldDB" id="A0AAQ3RV12"/>
<sequence length="104" mass="12153">MEKFIQTYPNCPNWLNSLLKNVLNTMDSQVSPRPATCHHHPLPKKEKTMQCLSFDSNLFLPCNYVSKYLKSGLVEFKIIMIAKFFSPYFITGVHYPFNYSILDK</sequence>
<dbReference type="EMBL" id="CP144695">
    <property type="protein sequence ID" value="WVZ08919.1"/>
    <property type="molecule type" value="Genomic_DNA"/>
</dbReference>
<evidence type="ECO:0000313" key="2">
    <source>
        <dbReference type="Proteomes" id="UP001374535"/>
    </source>
</evidence>
<gene>
    <name evidence="1" type="ORF">V8G54_022265</name>
</gene>
<keyword evidence="2" id="KW-1185">Reference proteome</keyword>
<dbReference type="Proteomes" id="UP001374535">
    <property type="component" value="Chromosome 6"/>
</dbReference>